<evidence type="ECO:0000256" key="1">
    <source>
        <dbReference type="ARBA" id="ARBA00004173"/>
    </source>
</evidence>
<dbReference type="EMBL" id="KE561047">
    <property type="protein sequence ID" value="EPZ33575.1"/>
    <property type="molecule type" value="Genomic_DNA"/>
</dbReference>
<gene>
    <name evidence="5" type="ORF">O9G_000350</name>
    <name evidence="6" type="ORF">ROZALSC1DRAFT_28226</name>
</gene>
<protein>
    <submittedName>
        <fullName evidence="6">Aminomethyltransferase folate-binding domain-containing protein</fullName>
    </submittedName>
</protein>
<evidence type="ECO:0000256" key="2">
    <source>
        <dbReference type="ARBA" id="ARBA00022946"/>
    </source>
</evidence>
<reference evidence="6" key="3">
    <citation type="submission" date="2018-08" db="EMBL/GenBank/DDBJ databases">
        <title>Leveraging single-cell genomics to expand the Fungal Tree of Life.</title>
        <authorList>
            <consortium name="DOE Joint Genome Institute"/>
            <person name="Ahrendt S.R."/>
            <person name="Quandt C.A."/>
            <person name="Ciobanu D."/>
            <person name="Clum A."/>
            <person name="Salamov A."/>
            <person name="Andreopoulos B."/>
            <person name="Cheng J.-F."/>
            <person name="Woyke T."/>
            <person name="Pelin A."/>
            <person name="Henrissat B."/>
            <person name="Reynolds N."/>
            <person name="Benny G.L."/>
            <person name="Smith M.E."/>
            <person name="James T.Y."/>
            <person name="Grigoriev I.V."/>
        </authorList>
    </citation>
    <scope>NUCLEOTIDE SEQUENCE</scope>
    <source>
        <strain evidence="6">CSF55</strain>
    </source>
</reference>
<dbReference type="OrthoDB" id="191995at2759"/>
<dbReference type="HOGENOM" id="CLU_007884_7_1_1"/>
<sequence>MCTVDVLSSQGIQYTTCLNAKGRILTDCFMYKLNENHVLLEIPGATQETCPIIRHFKKYCVKVSVHFDNVSDLFKVYTSQSMNKPKNTLSFGPDPRNASLGYRFLVHKKDFGKEYSENNVYDDEIDLKKRRIKLGIMDGYDYNLEVDFAKGCYLGQESVTRIEHQGVVRSRTMSTQISKNNIEDRRIVLDSDSVAVKQRGVLMSHFGNTAFTLMNLNVARSNNLVLKCDHTIKFRPFIPEWWPENVKNSNSQEIN</sequence>
<dbReference type="AlphaFoldDB" id="A0A075ATX5"/>
<evidence type="ECO:0000256" key="3">
    <source>
        <dbReference type="ARBA" id="ARBA00023128"/>
    </source>
</evidence>
<dbReference type="Gene3D" id="3.30.1360.120">
    <property type="entry name" value="Probable tRNA modification gtpase trme, domain 1"/>
    <property type="match status" value="1"/>
</dbReference>
<dbReference type="Gene3D" id="2.40.30.160">
    <property type="match status" value="1"/>
</dbReference>
<dbReference type="InterPro" id="IPR045179">
    <property type="entry name" value="YgfZ/GcvT"/>
</dbReference>
<evidence type="ECO:0000313" key="6">
    <source>
        <dbReference type="EMBL" id="RKP20270.1"/>
    </source>
</evidence>
<reference evidence="8" key="2">
    <citation type="journal article" date="2018" name="Nat. Microbiol.">
        <title>Leveraging single-cell genomics to expand the fungal tree of life.</title>
        <authorList>
            <person name="Ahrendt S.R."/>
            <person name="Quandt C.A."/>
            <person name="Ciobanu D."/>
            <person name="Clum A."/>
            <person name="Salamov A."/>
            <person name="Andreopoulos B."/>
            <person name="Cheng J.F."/>
            <person name="Woyke T."/>
            <person name="Pelin A."/>
            <person name="Henrissat B."/>
            <person name="Reynolds N.K."/>
            <person name="Benny G.L."/>
            <person name="Smith M.E."/>
            <person name="James T.Y."/>
            <person name="Grigoriev I.V."/>
        </authorList>
    </citation>
    <scope>NUCLEOTIDE SEQUENCE [LARGE SCALE GENOMIC DNA]</scope>
    <source>
        <strain evidence="8">CSF55</strain>
    </source>
</reference>
<keyword evidence="6" id="KW-0489">Methyltransferase</keyword>
<dbReference type="GO" id="GO:0016226">
    <property type="term" value="P:iron-sulfur cluster assembly"/>
    <property type="evidence" value="ECO:0007669"/>
    <property type="project" value="TreeGrafter"/>
</dbReference>
<keyword evidence="6" id="KW-0808">Transferase</keyword>
<accession>A0A075ATX5</accession>
<dbReference type="PANTHER" id="PTHR22602:SF0">
    <property type="entry name" value="TRANSFERASE CAF17, MITOCHONDRIAL-RELATED"/>
    <property type="match status" value="1"/>
</dbReference>
<dbReference type="InterPro" id="IPR027266">
    <property type="entry name" value="TrmE/GcvT-like"/>
</dbReference>
<evidence type="ECO:0000313" key="8">
    <source>
        <dbReference type="Proteomes" id="UP000281549"/>
    </source>
</evidence>
<dbReference type="GO" id="GO:0008168">
    <property type="term" value="F:methyltransferase activity"/>
    <property type="evidence" value="ECO:0007669"/>
    <property type="project" value="UniProtKB-KW"/>
</dbReference>
<dbReference type="Proteomes" id="UP000030755">
    <property type="component" value="Unassembled WGS sequence"/>
</dbReference>
<dbReference type="NCBIfam" id="TIGR03317">
    <property type="entry name" value="ygfZ_signature"/>
    <property type="match status" value="1"/>
</dbReference>
<keyword evidence="3" id="KW-0496">Mitochondrion</keyword>
<dbReference type="EMBL" id="ML005089">
    <property type="protein sequence ID" value="RKP20270.1"/>
    <property type="molecule type" value="Genomic_DNA"/>
</dbReference>
<organism evidence="5 7">
    <name type="scientific">Rozella allomycis (strain CSF55)</name>
    <dbReference type="NCBI Taxonomy" id="988480"/>
    <lineage>
        <taxon>Eukaryota</taxon>
        <taxon>Fungi</taxon>
        <taxon>Fungi incertae sedis</taxon>
        <taxon>Cryptomycota</taxon>
        <taxon>Cryptomycota incertae sedis</taxon>
        <taxon>Rozella</taxon>
    </lineage>
</organism>
<dbReference type="GO" id="GO:0005759">
    <property type="term" value="C:mitochondrial matrix"/>
    <property type="evidence" value="ECO:0007669"/>
    <property type="project" value="TreeGrafter"/>
</dbReference>
<proteinExistence type="inferred from homology"/>
<dbReference type="STRING" id="988480.A0A075ATX5"/>
<evidence type="ECO:0000256" key="4">
    <source>
        <dbReference type="ARBA" id="ARBA00093447"/>
    </source>
</evidence>
<dbReference type="Proteomes" id="UP000281549">
    <property type="component" value="Unassembled WGS sequence"/>
</dbReference>
<comment type="similarity">
    <text evidence="4">Belongs to the GcvT family. CAF17/IBA57 subfamily.</text>
</comment>
<reference evidence="5 7" key="1">
    <citation type="journal article" date="2013" name="Curr. Biol.">
        <title>Shared signatures of parasitism and phylogenomics unite Cryptomycota and microsporidia.</title>
        <authorList>
            <person name="James T.Y."/>
            <person name="Pelin A."/>
            <person name="Bonen L."/>
            <person name="Ahrendt S."/>
            <person name="Sain D."/>
            <person name="Corradi N."/>
            <person name="Stajich J.E."/>
        </authorList>
    </citation>
    <scope>NUCLEOTIDE SEQUENCE [LARGE SCALE GENOMIC DNA]</scope>
    <source>
        <strain evidence="5">CSF55</strain>
        <strain evidence="5">CSF55</strain>
    </source>
</reference>
<evidence type="ECO:0000313" key="5">
    <source>
        <dbReference type="EMBL" id="EPZ33575.1"/>
    </source>
</evidence>
<dbReference type="InterPro" id="IPR017703">
    <property type="entry name" value="YgfZ/GCV_T_CS"/>
</dbReference>
<dbReference type="PANTHER" id="PTHR22602">
    <property type="entry name" value="TRANSFERASE CAF17, MITOCHONDRIAL-RELATED"/>
    <property type="match status" value="1"/>
</dbReference>
<keyword evidence="2" id="KW-0809">Transit peptide</keyword>
<name>A0A075ATX5_ROZAC</name>
<keyword evidence="7" id="KW-1185">Reference proteome</keyword>
<evidence type="ECO:0000313" key="7">
    <source>
        <dbReference type="Proteomes" id="UP000030755"/>
    </source>
</evidence>
<dbReference type="GO" id="GO:0032259">
    <property type="term" value="P:methylation"/>
    <property type="evidence" value="ECO:0007669"/>
    <property type="project" value="UniProtKB-KW"/>
</dbReference>
<comment type="subcellular location">
    <subcellularLocation>
        <location evidence="1">Mitochondrion</location>
    </subcellularLocation>
</comment>
<dbReference type="SUPFAM" id="SSF103025">
    <property type="entry name" value="Folate-binding domain"/>
    <property type="match status" value="1"/>
</dbReference>